<dbReference type="RefSeq" id="WP_121839576.1">
    <property type="nucleotide sequence ID" value="NZ_ML014792.1"/>
</dbReference>
<reference evidence="1 2" key="1">
    <citation type="submission" date="2018-09" db="EMBL/GenBank/DDBJ databases">
        <title>Phylogeny of the Shewanellaceae, and recommendation for two new genera, Pseudoshewanella and Parashewanella.</title>
        <authorList>
            <person name="Wang G."/>
        </authorList>
    </citation>
    <scope>NUCLEOTIDE SEQUENCE [LARGE SCALE GENOMIC DNA]</scope>
    <source>
        <strain evidence="1 2">C51</strain>
    </source>
</reference>
<dbReference type="AlphaFoldDB" id="A0A3L8PUP0"/>
<comment type="caution">
    <text evidence="1">The sequence shown here is derived from an EMBL/GenBank/DDBJ whole genome shotgun (WGS) entry which is preliminary data.</text>
</comment>
<accession>A0A3L8PUP0</accession>
<proteinExistence type="predicted"/>
<name>A0A3L8PUP0_9GAMM</name>
<evidence type="ECO:0000313" key="1">
    <source>
        <dbReference type="EMBL" id="RLV59135.1"/>
    </source>
</evidence>
<gene>
    <name evidence="1" type="ORF">D5018_13760</name>
</gene>
<organism evidence="1 2">
    <name type="scientific">Parashewanella curva</name>
    <dbReference type="NCBI Taxonomy" id="2338552"/>
    <lineage>
        <taxon>Bacteria</taxon>
        <taxon>Pseudomonadati</taxon>
        <taxon>Pseudomonadota</taxon>
        <taxon>Gammaproteobacteria</taxon>
        <taxon>Alteromonadales</taxon>
        <taxon>Shewanellaceae</taxon>
        <taxon>Parashewanella</taxon>
    </lineage>
</organism>
<evidence type="ECO:0000313" key="2">
    <source>
        <dbReference type="Proteomes" id="UP000281474"/>
    </source>
</evidence>
<dbReference type="OrthoDB" id="6247340at2"/>
<dbReference type="EMBL" id="QZEI01000043">
    <property type="protein sequence ID" value="RLV59135.1"/>
    <property type="molecule type" value="Genomic_DNA"/>
</dbReference>
<sequence length="642" mass="72342">MDVNKLVVVIIVTLLCIGCNDSSEAEVNTSKVRVLSHDDYIQNAKVCSDCNDNAQCDVDESIAYSDNEGYVFSNQLNSSCTLLAEVTKNSLFANSQQPVNFEYKLAAYKDCGVISPMTSIVHHKTYLGLSQQEAEAEFYQQAFTNLSSCNDYIAEKGNASSTPVSIIEAEAYQDIAKDYPDEYVSAINEIESTDALRVLSNSRKHHLAIHHLHNQLKQYTSNIQFDTELINTQQLDTQKAPSKKDVYKPSMVELSAIMSVRKYRKTDFDITSYFKTDTHEEKLIALQDSESVLAYSYYQPSFFPELTKHLVINPETEKETTQTYFSETSRQVGLIDAEQVNPLLPYLTLISQSDSLISISNNGVSSFNILVSGRLFDLQNTLMSAATYSFGMYDAWTNALAPHSSHNGRFPSGQGIYGYDLAIRMDQDHMFYQEEKDCSPLEDDPIAGLCNYVDIIRVEDRTVGARNISAYVQRNTKSGFIFQGVENQIPDIIYLGSLSESSGSLFDKVHLVAYLQGKNSDGKYVVRFNQLIGDLNNIKVDSEVVNNLTILTFRQGELNATFKTHGTDFWERKVVNGVDTAIISIPYFYRRQLPHLPAKLGISKVGTYNRFGVFFEEGDNFFNERFAVNQKALNEMRKALKK</sequence>
<dbReference type="Proteomes" id="UP000281474">
    <property type="component" value="Unassembled WGS sequence"/>
</dbReference>
<protein>
    <submittedName>
        <fullName evidence="1">Uncharacterized protein</fullName>
    </submittedName>
</protein>
<keyword evidence="2" id="KW-1185">Reference proteome</keyword>